<sequence length="246" mass="27783">MTLLIFFVDIFQLPTIDGYSVRAGDCSGNDIWSIYGDGITLQDCAERCTSHPDCVSFMFFDNKRCFPKSRTCEETSKDNPKNVFYDKIIDVLSAVDGYTPRHGDCPGNDIWSIYGDGITLSDCAERCTSHADCVAFMFFDNKRCFPKTKTCEDTSKDNPKNVFYDKAIDPLPTIDGFSTRRGDCPGNDIWSIYGDGITLSDCAERCTSHADCLAFMFFDNKRCFPKTKTCEDTSKDNPKNVFYDKN</sequence>
<dbReference type="OrthoDB" id="10064195at2759"/>
<proteinExistence type="predicted"/>
<keyword evidence="1" id="KW-0732">Signal</keyword>
<dbReference type="Proteomes" id="UP000838412">
    <property type="component" value="Chromosome 19"/>
</dbReference>
<gene>
    <name evidence="3" type="primary">Hypp9276</name>
    <name evidence="3" type="ORF">BLAG_LOCUS12489</name>
</gene>
<keyword evidence="4" id="KW-1185">Reference proteome</keyword>
<protein>
    <submittedName>
        <fullName evidence="3">Hypp9276 protein</fullName>
    </submittedName>
</protein>
<evidence type="ECO:0000259" key="2">
    <source>
        <dbReference type="Pfam" id="PF00024"/>
    </source>
</evidence>
<dbReference type="InterPro" id="IPR003609">
    <property type="entry name" value="Pan_app"/>
</dbReference>
<dbReference type="AlphaFoldDB" id="A0A8J9ZEV5"/>
<feature type="domain" description="Apple" evidence="2">
    <location>
        <begin position="40"/>
        <end position="74"/>
    </location>
</feature>
<organism evidence="3 4">
    <name type="scientific">Branchiostoma lanceolatum</name>
    <name type="common">Common lancelet</name>
    <name type="synonym">Amphioxus lanceolatum</name>
    <dbReference type="NCBI Taxonomy" id="7740"/>
    <lineage>
        <taxon>Eukaryota</taxon>
        <taxon>Metazoa</taxon>
        <taxon>Chordata</taxon>
        <taxon>Cephalochordata</taxon>
        <taxon>Leptocardii</taxon>
        <taxon>Amphioxiformes</taxon>
        <taxon>Branchiostomatidae</taxon>
        <taxon>Branchiostoma</taxon>
    </lineage>
</organism>
<evidence type="ECO:0000256" key="1">
    <source>
        <dbReference type="SAM" id="SignalP"/>
    </source>
</evidence>
<dbReference type="Pfam" id="PF00024">
    <property type="entry name" value="PAN_1"/>
    <property type="match status" value="3"/>
</dbReference>
<feature type="chain" id="PRO_5035434548" evidence="1">
    <location>
        <begin position="19"/>
        <end position="246"/>
    </location>
</feature>
<dbReference type="EMBL" id="OV696704">
    <property type="protein sequence ID" value="CAH1252405.1"/>
    <property type="molecule type" value="Genomic_DNA"/>
</dbReference>
<dbReference type="Gene3D" id="3.50.4.10">
    <property type="entry name" value="Hepatocyte Growth Factor"/>
    <property type="match status" value="3"/>
</dbReference>
<feature type="signal peptide" evidence="1">
    <location>
        <begin position="1"/>
        <end position="18"/>
    </location>
</feature>
<feature type="domain" description="Apple" evidence="2">
    <location>
        <begin position="119"/>
        <end position="153"/>
    </location>
</feature>
<evidence type="ECO:0000313" key="4">
    <source>
        <dbReference type="Proteomes" id="UP000838412"/>
    </source>
</evidence>
<reference evidence="3" key="1">
    <citation type="submission" date="2022-01" db="EMBL/GenBank/DDBJ databases">
        <authorList>
            <person name="Braso-Vives M."/>
        </authorList>
    </citation>
    <scope>NUCLEOTIDE SEQUENCE</scope>
</reference>
<name>A0A8J9ZEV5_BRALA</name>
<feature type="domain" description="Apple" evidence="2">
    <location>
        <begin position="198"/>
        <end position="232"/>
    </location>
</feature>
<evidence type="ECO:0000313" key="3">
    <source>
        <dbReference type="EMBL" id="CAH1252405.1"/>
    </source>
</evidence>
<accession>A0A8J9ZEV5</accession>